<protein>
    <submittedName>
        <fullName evidence="1">Uncharacterized protein</fullName>
    </submittedName>
</protein>
<comment type="caution">
    <text evidence="1">The sequence shown here is derived from an EMBL/GenBank/DDBJ whole genome shotgun (WGS) entry which is preliminary data.</text>
</comment>
<dbReference type="STRING" id="1802060.A2957_00905"/>
<proteinExistence type="predicted"/>
<name>A0A1F7IMP6_9BACT</name>
<dbReference type="Proteomes" id="UP000179072">
    <property type="component" value="Unassembled WGS sequence"/>
</dbReference>
<sequence>MIGVVIFFAFITLDFINRYRSQKVYIQYEQETLQYMKKNEPGLSQIFADMQNAECTSIYNSCSGIKQKEIMNLIADDLQDFSSTVFVTSHKNGKLILMKLSGERELIDDFYPSGDGLRNLIRGKVKSLTWDDYTHILPGKEIAVPFKDGGNQVKGLILRAVVGK</sequence>
<dbReference type="EMBL" id="MGAK01000014">
    <property type="protein sequence ID" value="OGK44602.1"/>
    <property type="molecule type" value="Genomic_DNA"/>
</dbReference>
<evidence type="ECO:0000313" key="1">
    <source>
        <dbReference type="EMBL" id="OGK44602.1"/>
    </source>
</evidence>
<organism evidence="1 2">
    <name type="scientific">Candidatus Roizmanbacteria bacterium RIFCSPLOWO2_01_FULL_38_11</name>
    <dbReference type="NCBI Taxonomy" id="1802060"/>
    <lineage>
        <taxon>Bacteria</taxon>
        <taxon>Candidatus Roizmaniibacteriota</taxon>
    </lineage>
</organism>
<evidence type="ECO:0000313" key="2">
    <source>
        <dbReference type="Proteomes" id="UP000179072"/>
    </source>
</evidence>
<gene>
    <name evidence="1" type="ORF">A2957_00905</name>
</gene>
<accession>A0A1F7IMP6</accession>
<dbReference type="AlphaFoldDB" id="A0A1F7IMP6"/>
<reference evidence="1 2" key="1">
    <citation type="journal article" date="2016" name="Nat. Commun.">
        <title>Thousands of microbial genomes shed light on interconnected biogeochemical processes in an aquifer system.</title>
        <authorList>
            <person name="Anantharaman K."/>
            <person name="Brown C.T."/>
            <person name="Hug L.A."/>
            <person name="Sharon I."/>
            <person name="Castelle C.J."/>
            <person name="Probst A.J."/>
            <person name="Thomas B.C."/>
            <person name="Singh A."/>
            <person name="Wilkins M.J."/>
            <person name="Karaoz U."/>
            <person name="Brodie E.L."/>
            <person name="Williams K.H."/>
            <person name="Hubbard S.S."/>
            <person name="Banfield J.F."/>
        </authorList>
    </citation>
    <scope>NUCLEOTIDE SEQUENCE [LARGE SCALE GENOMIC DNA]</scope>
</reference>